<keyword evidence="2" id="KW-1185">Reference proteome</keyword>
<protein>
    <submittedName>
        <fullName evidence="1">Uncharacterized protein</fullName>
    </submittedName>
</protein>
<dbReference type="RefSeq" id="WP_417922250.1">
    <property type="nucleotide sequence ID" value="NZ_JBHSFS010000002.1"/>
</dbReference>
<evidence type="ECO:0000313" key="1">
    <source>
        <dbReference type="EMBL" id="MFC4512170.1"/>
    </source>
</evidence>
<gene>
    <name evidence="1" type="ORF">ACFPEN_04395</name>
</gene>
<organism evidence="1 2">
    <name type="scientific">Streptomyces ehimensis</name>
    <dbReference type="NCBI Taxonomy" id="68195"/>
    <lineage>
        <taxon>Bacteria</taxon>
        <taxon>Bacillati</taxon>
        <taxon>Actinomycetota</taxon>
        <taxon>Actinomycetes</taxon>
        <taxon>Kitasatosporales</taxon>
        <taxon>Streptomycetaceae</taxon>
        <taxon>Streptomyces</taxon>
    </lineage>
</organism>
<evidence type="ECO:0000313" key="2">
    <source>
        <dbReference type="Proteomes" id="UP001595990"/>
    </source>
</evidence>
<proteinExistence type="predicted"/>
<reference evidence="2" key="1">
    <citation type="journal article" date="2019" name="Int. J. Syst. Evol. Microbiol.">
        <title>The Global Catalogue of Microorganisms (GCM) 10K type strain sequencing project: providing services to taxonomists for standard genome sequencing and annotation.</title>
        <authorList>
            <consortium name="The Broad Institute Genomics Platform"/>
            <consortium name="The Broad Institute Genome Sequencing Center for Infectious Disease"/>
            <person name="Wu L."/>
            <person name="Ma J."/>
        </authorList>
    </citation>
    <scope>NUCLEOTIDE SEQUENCE [LARGE SCALE GENOMIC DNA]</scope>
    <source>
        <strain evidence="2">CECT 8064</strain>
    </source>
</reference>
<dbReference type="Proteomes" id="UP001595990">
    <property type="component" value="Unassembled WGS sequence"/>
</dbReference>
<dbReference type="EMBL" id="JBHSFS010000002">
    <property type="protein sequence ID" value="MFC4512170.1"/>
    <property type="molecule type" value="Genomic_DNA"/>
</dbReference>
<name>A0ABV9BD53_9ACTN</name>
<comment type="caution">
    <text evidence="1">The sequence shown here is derived from an EMBL/GenBank/DDBJ whole genome shotgun (WGS) entry which is preliminary data.</text>
</comment>
<sequence length="55" mass="6021">MLRLVEMYADACEEIPPWENSPVPEEETKTVQAALHRVGTIGTVIWAAGSGDTSY</sequence>
<accession>A0ABV9BD53</accession>